<sequence>MTAQSVSGNFTNLDVPLAVLRNIADKLVASDPLVPETWEVDFKPVTIIAKAHLILWSPDGIVRANRRFRKKGNVWQSAKNNRIYYSDSPLETYLIRHMRVEMHGWNKAKNSLANACADTFLSRTSRPYYHGEKSTYPIHSANDKEISSRVEDVWVYFRGSSGSANQSWGELLSQPYKYFSPSVRVDLLVKSGLMDREDAKAVMKKIYPRGHLFPVLSSRGVPNITGGFGAELHSLTHPADKLNLVAVAGIATFSGLFTWDRFNNLLVEGGWPWLRQYSRAYAQTIYTTMVLIFAAIECNDLEDLDKMRERLIALAGKLVGNPENPRSKWRVRQSAYLQKEKVLIPGSLDAQQPQEVPQGAVTENLPSESFEKESSAPNAIGYQWQYLEKPPMPIEGRLPSHVAVGTPCEHQSPPQLGARVTLANSVTDLAAATEDDKSLTVALTPDQAARNEALEFVVQNSIMAVKRVEGQCLGCAVRLSHCVGALVVIS</sequence>
<evidence type="ECO:0000313" key="1">
    <source>
        <dbReference type="EMBL" id="EXJ56288.1"/>
    </source>
</evidence>
<protein>
    <submittedName>
        <fullName evidence="1">Uncharacterized protein</fullName>
    </submittedName>
</protein>
<name>W9VL91_9EURO</name>
<dbReference type="GeneID" id="19197241"/>
<reference evidence="1 2" key="1">
    <citation type="submission" date="2013-03" db="EMBL/GenBank/DDBJ databases">
        <title>The Genome Sequence of Cladophialophora psammophila CBS 110553.</title>
        <authorList>
            <consortium name="The Broad Institute Genomics Platform"/>
            <person name="Cuomo C."/>
            <person name="de Hoog S."/>
            <person name="Gorbushina A."/>
            <person name="Walker B."/>
            <person name="Young S.K."/>
            <person name="Zeng Q."/>
            <person name="Gargeya S."/>
            <person name="Fitzgerald M."/>
            <person name="Haas B."/>
            <person name="Abouelleil A."/>
            <person name="Allen A.W."/>
            <person name="Alvarado L."/>
            <person name="Arachchi H.M."/>
            <person name="Berlin A.M."/>
            <person name="Chapman S.B."/>
            <person name="Gainer-Dewar J."/>
            <person name="Goldberg J."/>
            <person name="Griggs A."/>
            <person name="Gujja S."/>
            <person name="Hansen M."/>
            <person name="Howarth C."/>
            <person name="Imamovic A."/>
            <person name="Ireland A."/>
            <person name="Larimer J."/>
            <person name="McCowan C."/>
            <person name="Murphy C."/>
            <person name="Pearson M."/>
            <person name="Poon T.W."/>
            <person name="Priest M."/>
            <person name="Roberts A."/>
            <person name="Saif S."/>
            <person name="Shea T."/>
            <person name="Sisk P."/>
            <person name="Sykes S."/>
            <person name="Wortman J."/>
            <person name="Nusbaum C."/>
            <person name="Birren B."/>
        </authorList>
    </citation>
    <scope>NUCLEOTIDE SEQUENCE [LARGE SCALE GENOMIC DNA]</scope>
    <source>
        <strain evidence="1 2">CBS 110553</strain>
    </source>
</reference>
<dbReference type="Proteomes" id="UP000019471">
    <property type="component" value="Unassembled WGS sequence"/>
</dbReference>
<dbReference type="HOGENOM" id="CLU_556675_0_0_1"/>
<proteinExistence type="predicted"/>
<dbReference type="EMBL" id="AMGX01000035">
    <property type="protein sequence ID" value="EXJ56288.1"/>
    <property type="molecule type" value="Genomic_DNA"/>
</dbReference>
<evidence type="ECO:0000313" key="2">
    <source>
        <dbReference type="Proteomes" id="UP000019471"/>
    </source>
</evidence>
<comment type="caution">
    <text evidence="1">The sequence shown here is derived from an EMBL/GenBank/DDBJ whole genome shotgun (WGS) entry which is preliminary data.</text>
</comment>
<keyword evidence="2" id="KW-1185">Reference proteome</keyword>
<accession>W9VL91</accession>
<dbReference type="RefSeq" id="XP_007751314.1">
    <property type="nucleotide sequence ID" value="XM_007753124.1"/>
</dbReference>
<dbReference type="AlphaFoldDB" id="W9VL91"/>
<dbReference type="OrthoDB" id="3801027at2759"/>
<gene>
    <name evidence="1" type="ORF">A1O5_12555</name>
</gene>
<organism evidence="1 2">
    <name type="scientific">Cladophialophora psammophila CBS 110553</name>
    <dbReference type="NCBI Taxonomy" id="1182543"/>
    <lineage>
        <taxon>Eukaryota</taxon>
        <taxon>Fungi</taxon>
        <taxon>Dikarya</taxon>
        <taxon>Ascomycota</taxon>
        <taxon>Pezizomycotina</taxon>
        <taxon>Eurotiomycetes</taxon>
        <taxon>Chaetothyriomycetidae</taxon>
        <taxon>Chaetothyriales</taxon>
        <taxon>Herpotrichiellaceae</taxon>
        <taxon>Cladophialophora</taxon>
    </lineage>
</organism>